<keyword evidence="2" id="KW-1185">Reference proteome</keyword>
<evidence type="ECO:0000313" key="2">
    <source>
        <dbReference type="Proteomes" id="UP000009102"/>
    </source>
</evidence>
<dbReference type="STRING" id="555778.Hneap_2296"/>
<gene>
    <name evidence="1" type="ordered locus">Hneap_2296</name>
</gene>
<dbReference type="AlphaFoldDB" id="D0KWY6"/>
<organism evidence="1 2">
    <name type="scientific">Halothiobacillus neapolitanus (strain ATCC 23641 / DSM 15147 / CIP 104769 / NCIMB 8539 / c2)</name>
    <name type="common">Thiobacillus neapolitanus</name>
    <dbReference type="NCBI Taxonomy" id="555778"/>
    <lineage>
        <taxon>Bacteria</taxon>
        <taxon>Pseudomonadati</taxon>
        <taxon>Pseudomonadota</taxon>
        <taxon>Gammaproteobacteria</taxon>
        <taxon>Chromatiales</taxon>
        <taxon>Halothiobacillaceae</taxon>
        <taxon>Halothiobacillus</taxon>
    </lineage>
</organism>
<name>D0KWY6_HALNC</name>
<accession>D0KWY6</accession>
<sequence>MTTETILPKTAFIAALAALTTGCQGLEPILGSGADADSGPGYETSFSCHADNGHDIEIMGEFTTPATRILNSDSGLGGGLASPLMIRLTMVRQRAWQVIVANCRNMPTSTGRGCLRVPIPP</sequence>
<proteinExistence type="predicted"/>
<dbReference type="KEGG" id="hna:Hneap_2296"/>
<dbReference type="Proteomes" id="UP000009102">
    <property type="component" value="Chromosome"/>
</dbReference>
<evidence type="ECO:0000313" key="1">
    <source>
        <dbReference type="EMBL" id="ACX97106.1"/>
    </source>
</evidence>
<reference evidence="1 2" key="1">
    <citation type="submission" date="2009-10" db="EMBL/GenBank/DDBJ databases">
        <title>Complete sequence of Halothiobacillus neapolitanus c2.</title>
        <authorList>
            <consortium name="US DOE Joint Genome Institute"/>
            <person name="Lucas S."/>
            <person name="Copeland A."/>
            <person name="Lapidus A."/>
            <person name="Glavina del Rio T."/>
            <person name="Tice H."/>
            <person name="Bruce D."/>
            <person name="Goodwin L."/>
            <person name="Pitluck S."/>
            <person name="Davenport K."/>
            <person name="Brettin T."/>
            <person name="Detter J.C."/>
            <person name="Han C."/>
            <person name="Tapia R."/>
            <person name="Larimer F."/>
            <person name="Land M."/>
            <person name="Hauser L."/>
            <person name="Kyrpides N."/>
            <person name="Mikhailova N."/>
            <person name="Kerfeld C."/>
            <person name="Cannon G."/>
            <person name="Heinhort S."/>
        </authorList>
    </citation>
    <scope>NUCLEOTIDE SEQUENCE [LARGE SCALE GENOMIC DNA]</scope>
    <source>
        <strain evidence="2">ATCC 23641 / c2</strain>
    </source>
</reference>
<dbReference type="EMBL" id="CP001801">
    <property type="protein sequence ID" value="ACX97106.1"/>
    <property type="molecule type" value="Genomic_DNA"/>
</dbReference>
<dbReference type="HOGENOM" id="CLU_2034822_0_0_6"/>
<protein>
    <submittedName>
        <fullName evidence="1">Uncharacterized protein</fullName>
    </submittedName>
</protein>